<accession>A0A517U2R0</accession>
<dbReference type="Pfam" id="PF13432">
    <property type="entry name" value="TPR_16"/>
    <property type="match status" value="1"/>
</dbReference>
<dbReference type="KEGG" id="llh:I41_41150"/>
<dbReference type="Gene3D" id="1.25.40.10">
    <property type="entry name" value="Tetratricopeptide repeat domain"/>
    <property type="match status" value="1"/>
</dbReference>
<dbReference type="InterPro" id="IPR011990">
    <property type="entry name" value="TPR-like_helical_dom_sf"/>
</dbReference>
<dbReference type="AlphaFoldDB" id="A0A517U2R0"/>
<dbReference type="PROSITE" id="PS50005">
    <property type="entry name" value="TPR"/>
    <property type="match status" value="2"/>
</dbReference>
<proteinExistence type="predicted"/>
<dbReference type="SUPFAM" id="SSF48452">
    <property type="entry name" value="TPR-like"/>
    <property type="match status" value="1"/>
</dbReference>
<gene>
    <name evidence="2" type="ORF">I41_41150</name>
</gene>
<dbReference type="PANTHER" id="PTHR12558:SF13">
    <property type="entry name" value="CELL DIVISION CYCLE PROTEIN 27 HOMOLOG"/>
    <property type="match status" value="1"/>
</dbReference>
<keyword evidence="3" id="KW-1185">Reference proteome</keyword>
<reference evidence="2 3" key="1">
    <citation type="submission" date="2019-02" db="EMBL/GenBank/DDBJ databases">
        <title>Deep-cultivation of Planctomycetes and their phenomic and genomic characterization uncovers novel biology.</title>
        <authorList>
            <person name="Wiegand S."/>
            <person name="Jogler M."/>
            <person name="Boedeker C."/>
            <person name="Pinto D."/>
            <person name="Vollmers J."/>
            <person name="Rivas-Marin E."/>
            <person name="Kohn T."/>
            <person name="Peeters S.H."/>
            <person name="Heuer A."/>
            <person name="Rast P."/>
            <person name="Oberbeckmann S."/>
            <person name="Bunk B."/>
            <person name="Jeske O."/>
            <person name="Meyerdierks A."/>
            <person name="Storesund J.E."/>
            <person name="Kallscheuer N."/>
            <person name="Luecker S."/>
            <person name="Lage O.M."/>
            <person name="Pohl T."/>
            <person name="Merkel B.J."/>
            <person name="Hornburger P."/>
            <person name="Mueller R.-W."/>
            <person name="Bruemmer F."/>
            <person name="Labrenz M."/>
            <person name="Spormann A.M."/>
            <person name="Op den Camp H."/>
            <person name="Overmann J."/>
            <person name="Amann R."/>
            <person name="Jetten M.S.M."/>
            <person name="Mascher T."/>
            <person name="Medema M.H."/>
            <person name="Devos D.P."/>
            <person name="Kaster A.-K."/>
            <person name="Ovreas L."/>
            <person name="Rohde M."/>
            <person name="Galperin M.Y."/>
            <person name="Jogler C."/>
        </authorList>
    </citation>
    <scope>NUCLEOTIDE SEQUENCE [LARGE SCALE GENOMIC DNA]</scope>
    <source>
        <strain evidence="2 3">I41</strain>
    </source>
</reference>
<dbReference type="SMART" id="SM00028">
    <property type="entry name" value="TPR"/>
    <property type="match status" value="4"/>
</dbReference>
<feature type="repeat" description="TPR" evidence="1">
    <location>
        <begin position="75"/>
        <end position="108"/>
    </location>
</feature>
<dbReference type="PROSITE" id="PS50293">
    <property type="entry name" value="TPR_REGION"/>
    <property type="match status" value="1"/>
</dbReference>
<dbReference type="Pfam" id="PF00515">
    <property type="entry name" value="TPR_1"/>
    <property type="match status" value="1"/>
</dbReference>
<evidence type="ECO:0000313" key="2">
    <source>
        <dbReference type="EMBL" id="QDT74911.1"/>
    </source>
</evidence>
<name>A0A517U2R0_9BACT</name>
<feature type="repeat" description="TPR" evidence="1">
    <location>
        <begin position="144"/>
        <end position="177"/>
    </location>
</feature>
<protein>
    <submittedName>
        <fullName evidence="2">Tetratricopeptide repeat protein</fullName>
    </submittedName>
</protein>
<sequence>MTSSPISQAARSRRLSRGPNVALTILYGRRYLCEFPDDVVAWIHVGKALGKVARFEEAEQALTKAIEFCLPEHRQYPLSEIGNLYKESGESDQAAEWYRRAIAAAPNDAGFYLLLGGNFARQSRFAEAEEVYRAAIACTDGCIDEAYLNLGFVLRALERFAEAADCFREALRLDPDYRAARCALFDVERCLRFERRI</sequence>
<evidence type="ECO:0000256" key="1">
    <source>
        <dbReference type="PROSITE-ProRule" id="PRU00339"/>
    </source>
</evidence>
<keyword evidence="1" id="KW-0802">TPR repeat</keyword>
<dbReference type="PANTHER" id="PTHR12558">
    <property type="entry name" value="CELL DIVISION CYCLE 16,23,27"/>
    <property type="match status" value="1"/>
</dbReference>
<evidence type="ECO:0000313" key="3">
    <source>
        <dbReference type="Proteomes" id="UP000317909"/>
    </source>
</evidence>
<dbReference type="Pfam" id="PF13181">
    <property type="entry name" value="TPR_8"/>
    <property type="match status" value="1"/>
</dbReference>
<dbReference type="Proteomes" id="UP000317909">
    <property type="component" value="Chromosome"/>
</dbReference>
<organism evidence="2 3">
    <name type="scientific">Lacipirellula limnantheis</name>
    <dbReference type="NCBI Taxonomy" id="2528024"/>
    <lineage>
        <taxon>Bacteria</taxon>
        <taxon>Pseudomonadati</taxon>
        <taxon>Planctomycetota</taxon>
        <taxon>Planctomycetia</taxon>
        <taxon>Pirellulales</taxon>
        <taxon>Lacipirellulaceae</taxon>
        <taxon>Lacipirellula</taxon>
    </lineage>
</organism>
<dbReference type="RefSeq" id="WP_145434625.1">
    <property type="nucleotide sequence ID" value="NZ_CP036339.1"/>
</dbReference>
<dbReference type="InterPro" id="IPR019734">
    <property type="entry name" value="TPR_rpt"/>
</dbReference>
<dbReference type="OrthoDB" id="275267at2"/>
<dbReference type="EMBL" id="CP036339">
    <property type="protein sequence ID" value="QDT74911.1"/>
    <property type="molecule type" value="Genomic_DNA"/>
</dbReference>